<evidence type="ECO:0000256" key="11">
    <source>
        <dbReference type="SAM" id="MobiDB-lite"/>
    </source>
</evidence>
<evidence type="ECO:0000256" key="12">
    <source>
        <dbReference type="SAM" id="Phobius"/>
    </source>
</evidence>
<keyword evidence="8 12" id="KW-1133">Transmembrane helix</keyword>
<protein>
    <submittedName>
        <fullName evidence="14">M48 family metallopeptidase</fullName>
    </submittedName>
</protein>
<keyword evidence="6" id="KW-0378">Hydrolase</keyword>
<evidence type="ECO:0000256" key="2">
    <source>
        <dbReference type="ARBA" id="ARBA00022475"/>
    </source>
</evidence>
<evidence type="ECO:0000256" key="9">
    <source>
        <dbReference type="ARBA" id="ARBA00023049"/>
    </source>
</evidence>
<evidence type="ECO:0000259" key="13">
    <source>
        <dbReference type="Pfam" id="PF01435"/>
    </source>
</evidence>
<evidence type="ECO:0000256" key="1">
    <source>
        <dbReference type="ARBA" id="ARBA00001947"/>
    </source>
</evidence>
<dbReference type="InterPro" id="IPR029024">
    <property type="entry name" value="TerB-like"/>
</dbReference>
<feature type="transmembrane region" description="Helical" evidence="12">
    <location>
        <begin position="75"/>
        <end position="97"/>
    </location>
</feature>
<keyword evidence="10 12" id="KW-0472">Membrane</keyword>
<keyword evidence="3" id="KW-0645">Protease</keyword>
<dbReference type="EMBL" id="JAAIJQ010000019">
    <property type="protein sequence ID" value="NEV61935.1"/>
    <property type="molecule type" value="Genomic_DNA"/>
</dbReference>
<feature type="transmembrane region" description="Helical" evidence="12">
    <location>
        <begin position="204"/>
        <end position="223"/>
    </location>
</feature>
<keyword evidence="7" id="KW-0862">Zinc</keyword>
<evidence type="ECO:0000256" key="4">
    <source>
        <dbReference type="ARBA" id="ARBA00022692"/>
    </source>
</evidence>
<dbReference type="GO" id="GO:0046872">
    <property type="term" value="F:metal ion binding"/>
    <property type="evidence" value="ECO:0007669"/>
    <property type="project" value="UniProtKB-KW"/>
</dbReference>
<feature type="transmembrane region" description="Helical" evidence="12">
    <location>
        <begin position="20"/>
        <end position="43"/>
    </location>
</feature>
<gene>
    <name evidence="14" type="ORF">G3446_08530</name>
</gene>
<dbReference type="SUPFAM" id="SSF158682">
    <property type="entry name" value="TerB-like"/>
    <property type="match status" value="1"/>
</dbReference>
<keyword evidence="9" id="KW-0482">Metalloprotease</keyword>
<accession>A0A6M0K0U7</accession>
<sequence length="664" mass="71959">MNFFEHQARARRRTWGLVGLFALALIVIVVLVDAVALVFFGTYQGMANVSRLPDYAESGAMPGLFETYVDPNLGLLFWVSLLTAGGIGLTSQIRILTLRGGGGSVARGLGGTLVTPDTTDPLRRRLRNVVEEMAIASGVPVPEIYVLDREPGINAFAAGWTPSDAAVAVTQGTLEALTRDELQGVVAHEFGHILNGDMRLNIRLMGILFGILILALVGRFLIGSGRHSSSRNDRGALSIGLALVVVGYVGLFFGRLIKASVSRQREYLADASAVQFTRQPEGIAGALKKIGASGYGSTLQADPEEVTHMLFAKGLSRQLFATHPPLVDRIRAIQPRFDPRELTEVAARMQRESQARTTSADVSREQQGKSASAETGGFTLDADKLIETIGQPGLGQVMLAGLLAAAIPRTLERAAHSQEWVLAVVCYLLMDADPEVRERQLLMVSEDLGQEVEGQVAMLLKETPRIDPELRIPLLEIAFPTLRRRPERDLTALRGLVDRLIHADGRVELFEYAVAKLLERQVEDVLNPSRSGPGGSGKLSQSTREVFDLLMILSHHGHADRASAHAALVAGLSRLGVKPQAIDAIKEDWLDADWLERAWSTRLDAALAKLDGVRLPDKRRLLGAMAATVMADGQVAAVELELLRAICAALRMPLPVFEQAAARP</sequence>
<dbReference type="CDD" id="cd07340">
    <property type="entry name" value="M48B_Htpx_like"/>
    <property type="match status" value="1"/>
</dbReference>
<dbReference type="InterPro" id="IPR050083">
    <property type="entry name" value="HtpX_protease"/>
</dbReference>
<dbReference type="RefSeq" id="WP_164452411.1">
    <property type="nucleotide sequence ID" value="NZ_JAAIJQ010000019.1"/>
</dbReference>
<evidence type="ECO:0000313" key="14">
    <source>
        <dbReference type="EMBL" id="NEV61935.1"/>
    </source>
</evidence>
<keyword evidence="5" id="KW-0479">Metal-binding</keyword>
<name>A0A6M0K0U7_9GAMM</name>
<dbReference type="GO" id="GO:0006508">
    <property type="term" value="P:proteolysis"/>
    <property type="evidence" value="ECO:0007669"/>
    <property type="project" value="UniProtKB-KW"/>
</dbReference>
<keyword evidence="4 12" id="KW-0812">Transmembrane</keyword>
<dbReference type="GO" id="GO:0004222">
    <property type="term" value="F:metalloendopeptidase activity"/>
    <property type="evidence" value="ECO:0007669"/>
    <property type="project" value="InterPro"/>
</dbReference>
<dbReference type="Proteomes" id="UP000483379">
    <property type="component" value="Unassembled WGS sequence"/>
</dbReference>
<dbReference type="PANTHER" id="PTHR43221">
    <property type="entry name" value="PROTEASE HTPX"/>
    <property type="match status" value="1"/>
</dbReference>
<keyword evidence="2" id="KW-1003">Cell membrane</keyword>
<reference evidence="14 15" key="1">
    <citation type="submission" date="2020-02" db="EMBL/GenBank/DDBJ databases">
        <title>Genome sequences of Thiorhodococcus mannitoliphagus and Thiorhodococcus minor, purple sulfur photosynthetic bacteria in the gammaproteobacterial family, Chromatiaceae.</title>
        <authorList>
            <person name="Aviles F.A."/>
            <person name="Meyer T.E."/>
            <person name="Kyndt J.A."/>
        </authorList>
    </citation>
    <scope>NUCLEOTIDE SEQUENCE [LARGE SCALE GENOMIC DNA]</scope>
    <source>
        <strain evidence="14 15">DSM 11518</strain>
    </source>
</reference>
<dbReference type="PANTHER" id="PTHR43221:SF2">
    <property type="entry name" value="PROTEASE HTPX HOMOLOG"/>
    <property type="match status" value="1"/>
</dbReference>
<proteinExistence type="predicted"/>
<feature type="region of interest" description="Disordered" evidence="11">
    <location>
        <begin position="349"/>
        <end position="375"/>
    </location>
</feature>
<comment type="caution">
    <text evidence="14">The sequence shown here is derived from an EMBL/GenBank/DDBJ whole genome shotgun (WGS) entry which is preliminary data.</text>
</comment>
<evidence type="ECO:0000256" key="8">
    <source>
        <dbReference type="ARBA" id="ARBA00022989"/>
    </source>
</evidence>
<comment type="cofactor">
    <cofactor evidence="1">
        <name>Zn(2+)</name>
        <dbReference type="ChEBI" id="CHEBI:29105"/>
    </cofactor>
</comment>
<dbReference type="Pfam" id="PF01435">
    <property type="entry name" value="Peptidase_M48"/>
    <property type="match status" value="1"/>
</dbReference>
<keyword evidence="15" id="KW-1185">Reference proteome</keyword>
<feature type="domain" description="Peptidase M48" evidence="13">
    <location>
        <begin position="124"/>
        <end position="334"/>
    </location>
</feature>
<evidence type="ECO:0000256" key="7">
    <source>
        <dbReference type="ARBA" id="ARBA00022833"/>
    </source>
</evidence>
<evidence type="ECO:0000256" key="6">
    <source>
        <dbReference type="ARBA" id="ARBA00022801"/>
    </source>
</evidence>
<evidence type="ECO:0000256" key="10">
    <source>
        <dbReference type="ARBA" id="ARBA00023136"/>
    </source>
</evidence>
<dbReference type="InterPro" id="IPR001915">
    <property type="entry name" value="Peptidase_M48"/>
</dbReference>
<dbReference type="AlphaFoldDB" id="A0A6M0K0U7"/>
<evidence type="ECO:0000256" key="5">
    <source>
        <dbReference type="ARBA" id="ARBA00022723"/>
    </source>
</evidence>
<dbReference type="Gene3D" id="3.30.2010.10">
    <property type="entry name" value="Metalloproteases ('zincins'), catalytic domain"/>
    <property type="match status" value="1"/>
</dbReference>
<evidence type="ECO:0000313" key="15">
    <source>
        <dbReference type="Proteomes" id="UP000483379"/>
    </source>
</evidence>
<evidence type="ECO:0000256" key="3">
    <source>
        <dbReference type="ARBA" id="ARBA00022670"/>
    </source>
</evidence>
<organism evidence="14 15">
    <name type="scientific">Thiorhodococcus minor</name>
    <dbReference type="NCBI Taxonomy" id="57489"/>
    <lineage>
        <taxon>Bacteria</taxon>
        <taxon>Pseudomonadati</taxon>
        <taxon>Pseudomonadota</taxon>
        <taxon>Gammaproteobacteria</taxon>
        <taxon>Chromatiales</taxon>
        <taxon>Chromatiaceae</taxon>
        <taxon>Thiorhodococcus</taxon>
    </lineage>
</organism>
<feature type="transmembrane region" description="Helical" evidence="12">
    <location>
        <begin position="235"/>
        <end position="257"/>
    </location>
</feature>